<evidence type="ECO:0000313" key="3">
    <source>
        <dbReference type="Proteomes" id="UP001154252"/>
    </source>
</evidence>
<reference evidence="2" key="1">
    <citation type="submission" date="2021-07" db="EMBL/GenBank/DDBJ databases">
        <authorList>
            <person name="Branca A.L. A."/>
        </authorList>
    </citation>
    <scope>NUCLEOTIDE SEQUENCE</scope>
</reference>
<proteinExistence type="predicted"/>
<keyword evidence="3" id="KW-1185">Reference proteome</keyword>
<dbReference type="AlphaFoldDB" id="A0A9W4P9S2"/>
<organism evidence="2 3">
    <name type="scientific">Penicillium egyptiacum</name>
    <dbReference type="NCBI Taxonomy" id="1303716"/>
    <lineage>
        <taxon>Eukaryota</taxon>
        <taxon>Fungi</taxon>
        <taxon>Dikarya</taxon>
        <taxon>Ascomycota</taxon>
        <taxon>Pezizomycotina</taxon>
        <taxon>Eurotiomycetes</taxon>
        <taxon>Eurotiomycetidae</taxon>
        <taxon>Eurotiales</taxon>
        <taxon>Aspergillaceae</taxon>
        <taxon>Penicillium</taxon>
    </lineage>
</organism>
<dbReference type="OrthoDB" id="9991317at2759"/>
<dbReference type="InterPro" id="IPR024983">
    <property type="entry name" value="CHAT_dom"/>
</dbReference>
<dbReference type="EMBL" id="CAJVRC010000900">
    <property type="protein sequence ID" value="CAG8909318.1"/>
    <property type="molecule type" value="Genomic_DNA"/>
</dbReference>
<dbReference type="Pfam" id="PF12770">
    <property type="entry name" value="CHAT"/>
    <property type="match status" value="1"/>
</dbReference>
<sequence length="978" mass="108721">HPNLAGRLNSLGINLNSRYERAGQMDDLEEAIRLSRQAVAATPDGHPCLAERLNSLSNKLESRYHRRGQMDDLEEAIQVSRQAVAATPCDHPDLATWFNNLGIKLASRYDQIGQMDDLEEAIQVSRQAVAATPCDHPDLATWFNNLGNNLESRYERTGQMDDLGEAIQVSRQAVAATPSDHPNLAKWFNNLGNKLEKRYERIGQIEDLEEAIQVSRQAVAATPDKHPNLAGRLNNLENKLGRRYERTGQMDDLEEAIQFSRQAAAATPNDHPDLTVRLNNLGINLNSRYERTGQMDDVEEAIRVSRQAVAATPINHPDLAALFSNLGNNLESRYERTGKIDDLEEAIQVSRQAIAATPSDHPHLAAWFNNLGNKLKKRYEQIGQIDDLEEAIRVSRQAVVATPNDHPDLAMWFNNLGNKLESRYERTRQIGDLEEAIQVSRQAVLIKQAPPLKRIAAAVLALRLLLKREDYCGAYTLSAEAIDLLQLVHKRSLTLQDRQYVVSHFSGLAIQACSLALQTRQPPFQALRLLDSGRGVILSLLMDDRSDTSKLKDAHPALCVQYESLRIEVNTPLESTTFQQTGESISRRRTKAIEELEKCIQDIRHLPGFDSFQQGLTAEQMQNASIKGSIIVVNVTSLRSDAIIISASGFSLVPLPRLEAVQAQRWVDQKLTSAVNNKSYRQFLTWLWRECVKPVLTELGHSFQSSPEDLPRVWWIGTGLASSFPFHAAGDIFTAENTFCRVLSSYTPSIKALLHARERVSTSDLSNETPPKLLMVTMANTPGANDLPGVKAETSTVLGALGNFVHVEVLDQPDPASVIRQIRECNIAHFACHGTSNSDDPSQSGLLLQTATADPRQETLTVLKLCENPPTLGEIAYLSACSTAENQAKDLIDEALHVVSGFQVAGFRHVIGTLWPSDDSVCVEVAKLFYAELCRNGTLEYSDRAVAMALHKAVSDVSTRVEYRKRPLHWAQFVHYGA</sequence>
<dbReference type="PANTHER" id="PTHR19959">
    <property type="entry name" value="KINESIN LIGHT CHAIN"/>
    <property type="match status" value="1"/>
</dbReference>
<dbReference type="Gene3D" id="1.10.150.90">
    <property type="entry name" value="Immunodeficiency lentiviruses, gag gene matrix protein p17"/>
    <property type="match status" value="2"/>
</dbReference>
<evidence type="ECO:0000313" key="2">
    <source>
        <dbReference type="EMBL" id="CAG8909318.1"/>
    </source>
</evidence>
<dbReference type="InterPro" id="IPR012344">
    <property type="entry name" value="Matrix_HIV/RSV_N"/>
</dbReference>
<dbReference type="Proteomes" id="UP001154252">
    <property type="component" value="Unassembled WGS sequence"/>
</dbReference>
<dbReference type="Pfam" id="PF13374">
    <property type="entry name" value="TPR_10"/>
    <property type="match status" value="2"/>
</dbReference>
<dbReference type="InterPro" id="IPR011990">
    <property type="entry name" value="TPR-like_helical_dom_sf"/>
</dbReference>
<dbReference type="PANTHER" id="PTHR19959:SF119">
    <property type="entry name" value="FUNGAL LIPASE-LIKE DOMAIN-CONTAINING PROTEIN"/>
    <property type="match status" value="1"/>
</dbReference>
<comment type="caution">
    <text evidence="2">The sequence shown here is derived from an EMBL/GenBank/DDBJ whole genome shotgun (WGS) entry which is preliminary data.</text>
</comment>
<accession>A0A9W4P9S2</accession>
<protein>
    <recommendedName>
        <fullName evidence="1">CHAT domain-containing protein</fullName>
    </recommendedName>
</protein>
<name>A0A9W4P9S2_9EURO</name>
<dbReference type="SUPFAM" id="SSF48452">
    <property type="entry name" value="TPR-like"/>
    <property type="match status" value="2"/>
</dbReference>
<dbReference type="Gene3D" id="1.25.40.10">
    <property type="entry name" value="Tetratricopeptide repeat domain"/>
    <property type="match status" value="2"/>
</dbReference>
<feature type="domain" description="CHAT" evidence="1">
    <location>
        <begin position="682"/>
        <end position="978"/>
    </location>
</feature>
<evidence type="ECO:0000259" key="1">
    <source>
        <dbReference type="Pfam" id="PF12770"/>
    </source>
</evidence>
<feature type="non-terminal residue" evidence="2">
    <location>
        <position position="1"/>
    </location>
</feature>
<gene>
    <name evidence="2" type="ORF">PEGY_LOCUS10108</name>
</gene>